<dbReference type="Gene3D" id="3.30.1150.10">
    <property type="match status" value="1"/>
</dbReference>
<organism evidence="13 14">
    <name type="scientific">Gibbsiella quercinecans</name>
    <dbReference type="NCBI Taxonomy" id="929813"/>
    <lineage>
        <taxon>Bacteria</taxon>
        <taxon>Pseudomonadati</taxon>
        <taxon>Pseudomonadota</taxon>
        <taxon>Gammaproteobacteria</taxon>
        <taxon>Enterobacterales</taxon>
        <taxon>Yersiniaceae</taxon>
        <taxon>Gibbsiella</taxon>
    </lineage>
</organism>
<dbReference type="GO" id="GO:0031992">
    <property type="term" value="F:energy transducer activity"/>
    <property type="evidence" value="ECO:0007669"/>
    <property type="project" value="TreeGrafter"/>
</dbReference>
<feature type="compositionally biased region" description="Basic and acidic residues" evidence="10">
    <location>
        <begin position="123"/>
        <end position="143"/>
    </location>
</feature>
<dbReference type="PROSITE" id="PS52015">
    <property type="entry name" value="TONB_CTD"/>
    <property type="match status" value="1"/>
</dbReference>
<dbReference type="GO" id="GO:0055085">
    <property type="term" value="P:transmembrane transport"/>
    <property type="evidence" value="ECO:0007669"/>
    <property type="project" value="InterPro"/>
</dbReference>
<dbReference type="GO" id="GO:0098797">
    <property type="term" value="C:plasma membrane protein complex"/>
    <property type="evidence" value="ECO:0007669"/>
    <property type="project" value="TreeGrafter"/>
</dbReference>
<dbReference type="InterPro" id="IPR037682">
    <property type="entry name" value="TonB_C"/>
</dbReference>
<accession>A0A250B6B3</accession>
<dbReference type="InterPro" id="IPR051045">
    <property type="entry name" value="TonB-dependent_transducer"/>
</dbReference>
<evidence type="ECO:0000256" key="4">
    <source>
        <dbReference type="ARBA" id="ARBA00022475"/>
    </source>
</evidence>
<feature type="domain" description="TonB C-terminal" evidence="12">
    <location>
        <begin position="180"/>
        <end position="271"/>
    </location>
</feature>
<comment type="similarity">
    <text evidence="2">Belongs to the TonB family.</text>
</comment>
<evidence type="ECO:0000256" key="5">
    <source>
        <dbReference type="ARBA" id="ARBA00022519"/>
    </source>
</evidence>
<keyword evidence="6 11" id="KW-0812">Transmembrane</keyword>
<evidence type="ECO:0000256" key="1">
    <source>
        <dbReference type="ARBA" id="ARBA00004383"/>
    </source>
</evidence>
<feature type="transmembrane region" description="Helical" evidence="11">
    <location>
        <begin position="46"/>
        <end position="63"/>
    </location>
</feature>
<dbReference type="KEGG" id="gqu:AWC35_21220"/>
<evidence type="ECO:0000256" key="10">
    <source>
        <dbReference type="SAM" id="MobiDB-lite"/>
    </source>
</evidence>
<evidence type="ECO:0000256" key="9">
    <source>
        <dbReference type="ARBA" id="ARBA00023136"/>
    </source>
</evidence>
<dbReference type="SUPFAM" id="SSF74653">
    <property type="entry name" value="TolA/TonB C-terminal domain"/>
    <property type="match status" value="1"/>
</dbReference>
<evidence type="ECO:0000256" key="7">
    <source>
        <dbReference type="ARBA" id="ARBA00022927"/>
    </source>
</evidence>
<protein>
    <recommendedName>
        <fullName evidence="12">TonB C-terminal domain-containing protein</fullName>
    </recommendedName>
</protein>
<keyword evidence="8 11" id="KW-1133">Transmembrane helix</keyword>
<evidence type="ECO:0000313" key="14">
    <source>
        <dbReference type="Proteomes" id="UP000217182"/>
    </source>
</evidence>
<dbReference type="GO" id="GO:0015031">
    <property type="term" value="P:protein transport"/>
    <property type="evidence" value="ECO:0007669"/>
    <property type="project" value="UniProtKB-KW"/>
</dbReference>
<evidence type="ECO:0000259" key="12">
    <source>
        <dbReference type="PROSITE" id="PS52015"/>
    </source>
</evidence>
<keyword evidence="9 11" id="KW-0472">Membrane</keyword>
<feature type="compositionally biased region" description="Low complexity" evidence="10">
    <location>
        <begin position="149"/>
        <end position="171"/>
    </location>
</feature>
<keyword evidence="7" id="KW-0653">Protein transport</keyword>
<comment type="subcellular location">
    <subcellularLocation>
        <location evidence="1">Cell inner membrane</location>
        <topology evidence="1">Single-pass membrane protein</topology>
        <orientation evidence="1">Periplasmic side</orientation>
    </subcellularLocation>
</comment>
<evidence type="ECO:0000256" key="2">
    <source>
        <dbReference type="ARBA" id="ARBA00006555"/>
    </source>
</evidence>
<dbReference type="PANTHER" id="PTHR33446:SF2">
    <property type="entry name" value="PROTEIN TONB"/>
    <property type="match status" value="1"/>
</dbReference>
<proteinExistence type="inferred from homology"/>
<feature type="region of interest" description="Disordered" evidence="10">
    <location>
        <begin position="1"/>
        <end position="29"/>
    </location>
</feature>
<gene>
    <name evidence="13" type="ORF">AWC35_21220</name>
</gene>
<evidence type="ECO:0000256" key="11">
    <source>
        <dbReference type="SAM" id="Phobius"/>
    </source>
</evidence>
<feature type="compositionally biased region" description="Low complexity" evidence="10">
    <location>
        <begin position="9"/>
        <end position="26"/>
    </location>
</feature>
<dbReference type="NCBIfam" id="TIGR01352">
    <property type="entry name" value="tonB_Cterm"/>
    <property type="match status" value="1"/>
</dbReference>
<dbReference type="RefSeq" id="WP_095848239.1">
    <property type="nucleotide sequence ID" value="NZ_CP014136.1"/>
</dbReference>
<keyword evidence="4" id="KW-1003">Cell membrane</keyword>
<evidence type="ECO:0000256" key="6">
    <source>
        <dbReference type="ARBA" id="ARBA00022692"/>
    </source>
</evidence>
<dbReference type="PANTHER" id="PTHR33446">
    <property type="entry name" value="PROTEIN TONB-RELATED"/>
    <property type="match status" value="1"/>
</dbReference>
<reference evidence="13 14" key="1">
    <citation type="submission" date="2016-01" db="EMBL/GenBank/DDBJ databases">
        <authorList>
            <person name="Oliw E.H."/>
        </authorList>
    </citation>
    <scope>NUCLEOTIDE SEQUENCE [LARGE SCALE GENOMIC DNA]</scope>
    <source>
        <strain evidence="13 14">FRB97</strain>
    </source>
</reference>
<keyword evidence="5" id="KW-0997">Cell inner membrane</keyword>
<dbReference type="OrthoDB" id="9792439at2"/>
<evidence type="ECO:0000256" key="3">
    <source>
        <dbReference type="ARBA" id="ARBA00022448"/>
    </source>
</evidence>
<dbReference type="Pfam" id="PF03544">
    <property type="entry name" value="TonB_C"/>
    <property type="match status" value="1"/>
</dbReference>
<feature type="region of interest" description="Disordered" evidence="10">
    <location>
        <begin position="115"/>
        <end position="186"/>
    </location>
</feature>
<dbReference type="AlphaFoldDB" id="A0A250B6B3"/>
<keyword evidence="14" id="KW-1185">Reference proteome</keyword>
<feature type="region of interest" description="Disordered" evidence="10">
    <location>
        <begin position="89"/>
        <end position="108"/>
    </location>
</feature>
<evidence type="ECO:0000256" key="8">
    <source>
        <dbReference type="ARBA" id="ARBA00022989"/>
    </source>
</evidence>
<feature type="compositionally biased region" description="Pro residues" evidence="10">
    <location>
        <begin position="95"/>
        <end position="104"/>
    </location>
</feature>
<dbReference type="InterPro" id="IPR006260">
    <property type="entry name" value="TonB/TolA_C"/>
</dbReference>
<sequence length="271" mass="28745">MTQVIYAGEPEPAWQPTTTEPAAAAPHGRRFVPRTGLAGASRPERWLALLLVVALHAAALLLLQRTAIPPLLTPPRQLPISIELTAAPQEAPPVAEEPPAPPAPVEKTLPVDENALQPPAPVEKPRPPAKVPEKKVQKPPEKKRPVKPAKPVNKTPATPAPAQQAVVNNAASQQTQPITPPLANADYLHNPAPEYPEAAITRGQEGTVLLNVQVGANGKVLSIRLQKSSGYAALDKAAQETVRRWSFVPARRGSQAVGGSVIVPIDFSLDS</sequence>
<dbReference type="EMBL" id="CP014136">
    <property type="protein sequence ID" value="ATA21657.1"/>
    <property type="molecule type" value="Genomic_DNA"/>
</dbReference>
<name>A0A250B6B3_9GAMM</name>
<evidence type="ECO:0000313" key="13">
    <source>
        <dbReference type="EMBL" id="ATA21657.1"/>
    </source>
</evidence>
<keyword evidence="3" id="KW-0813">Transport</keyword>
<dbReference type="Proteomes" id="UP000217182">
    <property type="component" value="Chromosome"/>
</dbReference>